<gene>
    <name evidence="1" type="ORF">SAMN02746041_03322</name>
</gene>
<reference evidence="1 2" key="1">
    <citation type="submission" date="2017-04" db="EMBL/GenBank/DDBJ databases">
        <authorList>
            <person name="Afonso C.L."/>
            <person name="Miller P.J."/>
            <person name="Scott M.A."/>
            <person name="Spackman E."/>
            <person name="Goraichik I."/>
            <person name="Dimitrov K.M."/>
            <person name="Suarez D.L."/>
            <person name="Swayne D.E."/>
        </authorList>
    </citation>
    <scope>NUCLEOTIDE SEQUENCE [LARGE SCALE GENOMIC DNA]</scope>
    <source>
        <strain evidence="1 2">DSM 13146</strain>
    </source>
</reference>
<evidence type="ECO:0000313" key="1">
    <source>
        <dbReference type="EMBL" id="SMC28837.1"/>
    </source>
</evidence>
<dbReference type="STRING" id="1121390.SAMN02746041_03322"/>
<accession>A0A1W1XYA3</accession>
<name>A0A1W1XYA3_9BACT</name>
<dbReference type="EMBL" id="FWXF01000049">
    <property type="protein sequence ID" value="SMC28837.1"/>
    <property type="molecule type" value="Genomic_DNA"/>
</dbReference>
<sequence>MSVILSGPYVRAEANAEAGRLVTAIRQYRSTDGSRKVVNRLLEHDIVLPMLGARLSWLMFAGRNIPPHSWSAFDRRIGAVYRTTLHSRYFRNKKQNKEDDSSKNGDNGRAAISRPIGSIVIERVDKETGDEKYTIYLNVVDIMRLRGWCTTMMPDQDMFGAFIVRHDGCLALKAGGGPYVEVEPETLAEFAGVVTRCAMGRSVRYFSRSIRILYNGDSQNTQKPLVNFGGISVRTDPTDLHRLLMHLERAMLNTPSSMFPLPEAAPEQTETDVQTN</sequence>
<dbReference type="AlphaFoldDB" id="A0A1W1XYA3"/>
<protein>
    <submittedName>
        <fullName evidence="1">Uncharacterized protein</fullName>
    </submittedName>
</protein>
<dbReference type="Proteomes" id="UP000192783">
    <property type="component" value="Unassembled WGS sequence"/>
</dbReference>
<organism evidence="1 2">
    <name type="scientific">Desulfacinum hydrothermale DSM 13146</name>
    <dbReference type="NCBI Taxonomy" id="1121390"/>
    <lineage>
        <taxon>Bacteria</taxon>
        <taxon>Pseudomonadati</taxon>
        <taxon>Thermodesulfobacteriota</taxon>
        <taxon>Syntrophobacteria</taxon>
        <taxon>Syntrophobacterales</taxon>
        <taxon>Syntrophobacteraceae</taxon>
        <taxon>Desulfacinum</taxon>
    </lineage>
</organism>
<keyword evidence="2" id="KW-1185">Reference proteome</keyword>
<proteinExistence type="predicted"/>
<evidence type="ECO:0000313" key="2">
    <source>
        <dbReference type="Proteomes" id="UP000192783"/>
    </source>
</evidence>